<comment type="caution">
    <text evidence="3">The sequence shown here is derived from an EMBL/GenBank/DDBJ whole genome shotgun (WGS) entry which is preliminary data.</text>
</comment>
<dbReference type="Proteomes" id="UP000051638">
    <property type="component" value="Unassembled WGS sequence"/>
</dbReference>
<protein>
    <recommendedName>
        <fullName evidence="5">Outer surface protein</fullName>
    </recommendedName>
</protein>
<gene>
    <name evidence="3" type="ORF">FC24_GL001264</name>
</gene>
<dbReference type="AlphaFoldDB" id="A0A0R2D3K4"/>
<dbReference type="RefSeq" id="WP_057873832.1">
    <property type="nucleotide sequence ID" value="NZ_AYYI01000032.1"/>
</dbReference>
<keyword evidence="4" id="KW-1185">Reference proteome</keyword>
<dbReference type="InterPro" id="IPR043894">
    <property type="entry name" value="MupG_C"/>
</dbReference>
<dbReference type="SUPFAM" id="SSF50891">
    <property type="entry name" value="Cyclophilin-like"/>
    <property type="match status" value="1"/>
</dbReference>
<evidence type="ECO:0000313" key="4">
    <source>
        <dbReference type="Proteomes" id="UP000051638"/>
    </source>
</evidence>
<proteinExistence type="predicted"/>
<organism evidence="3 4">
    <name type="scientific">Loigolactobacillus rennini DSM 20253</name>
    <dbReference type="NCBI Taxonomy" id="1423796"/>
    <lineage>
        <taxon>Bacteria</taxon>
        <taxon>Bacillati</taxon>
        <taxon>Bacillota</taxon>
        <taxon>Bacilli</taxon>
        <taxon>Lactobacillales</taxon>
        <taxon>Lactobacillaceae</taxon>
        <taxon>Loigolactobacillus</taxon>
    </lineage>
</organism>
<dbReference type="PANTHER" id="PTHR38435:SF1">
    <property type="entry name" value="DUF871 DOMAIN-CONTAINING PROTEIN"/>
    <property type="match status" value="1"/>
</dbReference>
<dbReference type="InterPro" id="IPR013785">
    <property type="entry name" value="Aldolase_TIM"/>
</dbReference>
<evidence type="ECO:0000313" key="3">
    <source>
        <dbReference type="EMBL" id="KRM98541.1"/>
    </source>
</evidence>
<evidence type="ECO:0000259" key="2">
    <source>
        <dbReference type="Pfam" id="PF19200"/>
    </source>
</evidence>
<dbReference type="InterPro" id="IPR029000">
    <property type="entry name" value="Cyclophilin-like_dom_sf"/>
</dbReference>
<sequence>MRRLGISIYPARSTFEQDQAYLDLAHQYGYSRVFTSLLEINGDQTAVIKRFKQVIAYANTLGFKVIIDMNPRLFKQLGVSYDDLHFFDQLGVWGIRLDEGFTGMEEARMTRNPYGLKIEINMSAGTHYLDNIMTYSPQRDNLLGCHNFYPQRYTGLGTPFLIKWSRLFRKYGLHTAAFVNAPTATFGPWPVQDGLPTLEQDRDLPIAAQVKHLLLTDLIDDVIIGNAYAKEEDLKAAAEAFFAKRPSLNVILNQETTVLERQAILENVHLYRGDYSEYVLRDTQTRVKYRDEDFSAHDNHGTIKAGDLIIVNNDYGQYKGELQIARCEFANDGRRNVVGHLAPAEAFLLAYLQPWSTFELKRA</sequence>
<evidence type="ECO:0000259" key="1">
    <source>
        <dbReference type="Pfam" id="PF05913"/>
    </source>
</evidence>
<dbReference type="STRING" id="1423796.FC24_GL001264"/>
<dbReference type="InterPro" id="IPR008589">
    <property type="entry name" value="MupG"/>
</dbReference>
<dbReference type="Gene3D" id="2.40.100.10">
    <property type="entry name" value="Cyclophilin-like"/>
    <property type="match status" value="1"/>
</dbReference>
<dbReference type="Pfam" id="PF05913">
    <property type="entry name" value="MupG_C"/>
    <property type="match status" value="1"/>
</dbReference>
<dbReference type="Pfam" id="PF19200">
    <property type="entry name" value="MupG_N"/>
    <property type="match status" value="1"/>
</dbReference>
<dbReference type="EMBL" id="AYYI01000032">
    <property type="protein sequence ID" value="KRM98541.1"/>
    <property type="molecule type" value="Genomic_DNA"/>
</dbReference>
<feature type="domain" description="6-phospho-N-acetylmuramidase C-terminal" evidence="1">
    <location>
        <begin position="247"/>
        <end position="361"/>
    </location>
</feature>
<reference evidence="3 4" key="1">
    <citation type="journal article" date="2015" name="Genome Announc.">
        <title>Expanding the biotechnology potential of lactobacilli through comparative genomics of 213 strains and associated genera.</title>
        <authorList>
            <person name="Sun Z."/>
            <person name="Harris H.M."/>
            <person name="McCann A."/>
            <person name="Guo C."/>
            <person name="Argimon S."/>
            <person name="Zhang W."/>
            <person name="Yang X."/>
            <person name="Jeffery I.B."/>
            <person name="Cooney J.C."/>
            <person name="Kagawa T.F."/>
            <person name="Liu W."/>
            <person name="Song Y."/>
            <person name="Salvetti E."/>
            <person name="Wrobel A."/>
            <person name="Rasinkangas P."/>
            <person name="Parkhill J."/>
            <person name="Rea M.C."/>
            <person name="O'Sullivan O."/>
            <person name="Ritari J."/>
            <person name="Douillard F.P."/>
            <person name="Paul Ross R."/>
            <person name="Yang R."/>
            <person name="Briner A.E."/>
            <person name="Felis G.E."/>
            <person name="de Vos W.M."/>
            <person name="Barrangou R."/>
            <person name="Klaenhammer T.R."/>
            <person name="Caufield P.W."/>
            <person name="Cui Y."/>
            <person name="Zhang H."/>
            <person name="O'Toole P.W."/>
        </authorList>
    </citation>
    <scope>NUCLEOTIDE SEQUENCE [LARGE SCALE GENOMIC DNA]</scope>
    <source>
        <strain evidence="3 4">DSM 20253</strain>
    </source>
</reference>
<accession>A0A0R2D3K4</accession>
<dbReference type="InterPro" id="IPR043797">
    <property type="entry name" value="MupG_N"/>
</dbReference>
<dbReference type="Gene3D" id="3.20.20.70">
    <property type="entry name" value="Aldolase class I"/>
    <property type="match status" value="1"/>
</dbReference>
<dbReference type="PATRIC" id="fig|1423796.3.peg.1290"/>
<evidence type="ECO:0008006" key="5">
    <source>
        <dbReference type="Google" id="ProtNLM"/>
    </source>
</evidence>
<dbReference type="InterPro" id="IPR017853">
    <property type="entry name" value="GH"/>
</dbReference>
<dbReference type="OrthoDB" id="5809921at2"/>
<dbReference type="PANTHER" id="PTHR38435">
    <property type="match status" value="1"/>
</dbReference>
<feature type="domain" description="6-phospho-N-acetylmuramidase N-terminal" evidence="2">
    <location>
        <begin position="4"/>
        <end position="238"/>
    </location>
</feature>
<name>A0A0R2D3K4_9LACO</name>
<dbReference type="SUPFAM" id="SSF51445">
    <property type="entry name" value="(Trans)glycosidases"/>
    <property type="match status" value="1"/>
</dbReference>